<evidence type="ECO:0000256" key="1">
    <source>
        <dbReference type="ARBA" id="ARBA00004141"/>
    </source>
</evidence>
<gene>
    <name evidence="16" type="ORF">FIBSPDRAFT_780582</name>
</gene>
<dbReference type="STRING" id="436010.A0A166QY44"/>
<evidence type="ECO:0000256" key="12">
    <source>
        <dbReference type="ARBA" id="ARBA00023098"/>
    </source>
</evidence>
<dbReference type="OrthoDB" id="412182at2759"/>
<evidence type="ECO:0000256" key="14">
    <source>
        <dbReference type="ARBA" id="ARBA00039020"/>
    </source>
</evidence>
<dbReference type="EC" id="2.1.1.317" evidence="14"/>
<evidence type="ECO:0000256" key="15">
    <source>
        <dbReference type="SAM" id="Phobius"/>
    </source>
</evidence>
<accession>A0A166QY44</accession>
<protein>
    <recommendedName>
        <fullName evidence="14">sphingolipid C(9)-methyltransferase</fullName>
        <ecNumber evidence="14">2.1.1.317</ecNumber>
    </recommendedName>
</protein>
<dbReference type="CDD" id="cd02440">
    <property type="entry name" value="AdoMet_MTases"/>
    <property type="match status" value="1"/>
</dbReference>
<evidence type="ECO:0000256" key="7">
    <source>
        <dbReference type="ARBA" id="ARBA00022679"/>
    </source>
</evidence>
<comment type="similarity">
    <text evidence="4">Belongs to the CFA/CMAS family.</text>
</comment>
<keyword evidence="5" id="KW-0444">Lipid biosynthesis</keyword>
<organism evidence="16 17">
    <name type="scientific">Athelia psychrophila</name>
    <dbReference type="NCBI Taxonomy" id="1759441"/>
    <lineage>
        <taxon>Eukaryota</taxon>
        <taxon>Fungi</taxon>
        <taxon>Dikarya</taxon>
        <taxon>Basidiomycota</taxon>
        <taxon>Agaricomycotina</taxon>
        <taxon>Agaricomycetes</taxon>
        <taxon>Agaricomycetidae</taxon>
        <taxon>Atheliales</taxon>
        <taxon>Atheliaceae</taxon>
        <taxon>Athelia</taxon>
    </lineage>
</organism>
<evidence type="ECO:0000256" key="3">
    <source>
        <dbReference type="ARBA" id="ARBA00004991"/>
    </source>
</evidence>
<dbReference type="GO" id="GO:0032259">
    <property type="term" value="P:methylation"/>
    <property type="evidence" value="ECO:0007669"/>
    <property type="project" value="UniProtKB-KW"/>
</dbReference>
<evidence type="ECO:0000256" key="6">
    <source>
        <dbReference type="ARBA" id="ARBA00022603"/>
    </source>
</evidence>
<feature type="transmembrane region" description="Helical" evidence="15">
    <location>
        <begin position="24"/>
        <end position="42"/>
    </location>
</feature>
<evidence type="ECO:0000313" key="17">
    <source>
        <dbReference type="Proteomes" id="UP000076532"/>
    </source>
</evidence>
<evidence type="ECO:0000256" key="11">
    <source>
        <dbReference type="ARBA" id="ARBA00022989"/>
    </source>
</evidence>
<evidence type="ECO:0000256" key="5">
    <source>
        <dbReference type="ARBA" id="ARBA00022516"/>
    </source>
</evidence>
<dbReference type="Proteomes" id="UP000076532">
    <property type="component" value="Unassembled WGS sequence"/>
</dbReference>
<keyword evidence="17" id="KW-1185">Reference proteome</keyword>
<comment type="subcellular location">
    <subcellularLocation>
        <location evidence="1">Membrane</location>
        <topology evidence="1">Multi-pass membrane protein</topology>
    </subcellularLocation>
</comment>
<keyword evidence="7" id="KW-0808">Transferase</keyword>
<sequence length="480" mass="54594">MSVSVTNTPAIKNAPLIGLAEGNAYFSNYQLAAAVLVIPWLVKRVLPIVSRGGFKTYLFLVVVMGVPITVGYWTLMSMYGGRLNTKVQFPGKDIEEYITIKDLELKAKFHGKEKIPMQVFYDAYFDGKIEFNGDVLDVMEERHDWAKMTFTPELFKYVFMNLIPDVINHSSHQDEDQVREHYDRGDDFYEWFLGPRMIYTSGVVTDITREETLEELQDNKLAIVCSKLDLKPSDRLLDIGCGWGTLCAYAAKNFDCDVTGVTLARKQTAFGNERIKANGVAADKARILCTDFRDAPGGPGHYTKIVSLEMAEHVGIRRYGAFLKQVYDLLDDNGIFVFQVAGIRPTWQYEDLIWGLFMNKYVFPGADASLSVGWVVNKLEAAGFEVKNIDVLGVHYSATIYQWYKNWVSNKEKVVEKYGDRWYRVWVFFLAYSVITSRQGGASVFQFTLHKNLNAYHRINGVPSHASIHVKKDRELSSVV</sequence>
<dbReference type="GO" id="GO:0006665">
    <property type="term" value="P:sphingolipid metabolic process"/>
    <property type="evidence" value="ECO:0007669"/>
    <property type="project" value="UniProtKB-KW"/>
</dbReference>
<keyword evidence="6" id="KW-0489">Methyltransferase</keyword>
<keyword evidence="9 15" id="KW-0812">Transmembrane</keyword>
<proteinExistence type="inferred from homology"/>
<name>A0A166QY44_9AGAM</name>
<keyword evidence="10" id="KW-0746">Sphingolipid metabolism</keyword>
<reference evidence="16 17" key="1">
    <citation type="journal article" date="2016" name="Mol. Biol. Evol.">
        <title>Comparative Genomics of Early-Diverging Mushroom-Forming Fungi Provides Insights into the Origins of Lignocellulose Decay Capabilities.</title>
        <authorList>
            <person name="Nagy L.G."/>
            <person name="Riley R."/>
            <person name="Tritt A."/>
            <person name="Adam C."/>
            <person name="Daum C."/>
            <person name="Floudas D."/>
            <person name="Sun H."/>
            <person name="Yadav J.S."/>
            <person name="Pangilinan J."/>
            <person name="Larsson K.H."/>
            <person name="Matsuura K."/>
            <person name="Barry K."/>
            <person name="Labutti K."/>
            <person name="Kuo R."/>
            <person name="Ohm R.A."/>
            <person name="Bhattacharya S.S."/>
            <person name="Shirouzu T."/>
            <person name="Yoshinaga Y."/>
            <person name="Martin F.M."/>
            <person name="Grigoriev I.V."/>
            <person name="Hibbett D.S."/>
        </authorList>
    </citation>
    <scope>NUCLEOTIDE SEQUENCE [LARGE SCALE GENOMIC DNA]</scope>
    <source>
        <strain evidence="16 17">CBS 109695</strain>
    </source>
</reference>
<evidence type="ECO:0000256" key="10">
    <source>
        <dbReference type="ARBA" id="ARBA00022919"/>
    </source>
</evidence>
<keyword evidence="13 15" id="KW-0472">Membrane</keyword>
<dbReference type="PANTHER" id="PTHR45197:SF1">
    <property type="entry name" value="SPHINGOLIPID C9-METHYLTRANSFERASE A-RELATED"/>
    <property type="match status" value="1"/>
</dbReference>
<evidence type="ECO:0000256" key="4">
    <source>
        <dbReference type="ARBA" id="ARBA00010815"/>
    </source>
</evidence>
<dbReference type="InterPro" id="IPR052290">
    <property type="entry name" value="Sphingo_C9-MT"/>
</dbReference>
<keyword evidence="8" id="KW-0949">S-adenosyl-L-methionine</keyword>
<feature type="transmembrane region" description="Helical" evidence="15">
    <location>
        <begin position="54"/>
        <end position="75"/>
    </location>
</feature>
<dbReference type="EMBL" id="KV417507">
    <property type="protein sequence ID" value="KZP27684.1"/>
    <property type="molecule type" value="Genomic_DNA"/>
</dbReference>
<comment type="pathway">
    <text evidence="2">Lipid metabolism; sphingolipid metabolism.</text>
</comment>
<keyword evidence="11 15" id="KW-1133">Transmembrane helix</keyword>
<dbReference type="GO" id="GO:0016020">
    <property type="term" value="C:membrane"/>
    <property type="evidence" value="ECO:0007669"/>
    <property type="project" value="UniProtKB-SubCell"/>
</dbReference>
<dbReference type="InterPro" id="IPR029063">
    <property type="entry name" value="SAM-dependent_MTases_sf"/>
</dbReference>
<dbReference type="SUPFAM" id="SSF53335">
    <property type="entry name" value="S-adenosyl-L-methionine-dependent methyltransferases"/>
    <property type="match status" value="1"/>
</dbReference>
<evidence type="ECO:0000256" key="13">
    <source>
        <dbReference type="ARBA" id="ARBA00023136"/>
    </source>
</evidence>
<dbReference type="Gene3D" id="3.40.50.150">
    <property type="entry name" value="Vaccinia Virus protein VP39"/>
    <property type="match status" value="1"/>
</dbReference>
<comment type="pathway">
    <text evidence="3">Sphingolipid metabolism.</text>
</comment>
<evidence type="ECO:0000256" key="2">
    <source>
        <dbReference type="ARBA" id="ARBA00004760"/>
    </source>
</evidence>
<keyword evidence="12" id="KW-0443">Lipid metabolism</keyword>
<dbReference type="GO" id="GO:0008168">
    <property type="term" value="F:methyltransferase activity"/>
    <property type="evidence" value="ECO:0007669"/>
    <property type="project" value="UniProtKB-KW"/>
</dbReference>
<dbReference type="Pfam" id="PF02353">
    <property type="entry name" value="CMAS"/>
    <property type="match status" value="1"/>
</dbReference>
<dbReference type="PANTHER" id="PTHR45197">
    <property type="entry name" value="SYNTHASE, PUTATIVE (AFU_ORTHOLOGUE AFUA_7G04190)-RELATED"/>
    <property type="match status" value="1"/>
</dbReference>
<evidence type="ECO:0000256" key="8">
    <source>
        <dbReference type="ARBA" id="ARBA00022691"/>
    </source>
</evidence>
<evidence type="ECO:0000313" key="16">
    <source>
        <dbReference type="EMBL" id="KZP27684.1"/>
    </source>
</evidence>
<dbReference type="AlphaFoldDB" id="A0A166QY44"/>
<evidence type="ECO:0000256" key="9">
    <source>
        <dbReference type="ARBA" id="ARBA00022692"/>
    </source>
</evidence>